<evidence type="ECO:0000313" key="1">
    <source>
        <dbReference type="EMBL" id="CDG82848.1"/>
    </source>
</evidence>
<accession>W0V670</accession>
<keyword evidence="2" id="KW-1185">Reference proteome</keyword>
<gene>
    <name evidence="1" type="ORF">GJA_2213</name>
</gene>
<dbReference type="PATRIC" id="fig|1349767.4.peg.3967"/>
<protein>
    <submittedName>
        <fullName evidence="1">Uncharacterized protein</fullName>
    </submittedName>
</protein>
<dbReference type="STRING" id="1349767.GJA_2213"/>
<name>W0V670_9BURK</name>
<dbReference type="HOGENOM" id="CLU_1259926_0_0_4"/>
<dbReference type="RefSeq" id="WP_144241477.1">
    <property type="nucleotide sequence ID" value="NZ_BCTH01000078.1"/>
</dbReference>
<reference evidence="1 2" key="1">
    <citation type="journal article" date="2015" name="Genome Announc.">
        <title>Genome Sequence of Mushroom Soft-Rot Pathogen Janthinobacterium agaricidamnosum.</title>
        <authorList>
            <person name="Graupner K."/>
            <person name="Lackner G."/>
            <person name="Hertweck C."/>
        </authorList>
    </citation>
    <scope>NUCLEOTIDE SEQUENCE [LARGE SCALE GENOMIC DNA]</scope>
    <source>
        <strain evidence="2">NBRC 102515 / DSM 9628</strain>
    </source>
</reference>
<dbReference type="AlphaFoldDB" id="W0V670"/>
<dbReference type="KEGG" id="jag:GJA_2213"/>
<dbReference type="EMBL" id="HG322949">
    <property type="protein sequence ID" value="CDG82848.1"/>
    <property type="molecule type" value="Genomic_DNA"/>
</dbReference>
<organism evidence="1 2">
    <name type="scientific">Janthinobacterium agaricidamnosum NBRC 102515 = DSM 9628</name>
    <dbReference type="NCBI Taxonomy" id="1349767"/>
    <lineage>
        <taxon>Bacteria</taxon>
        <taxon>Pseudomonadati</taxon>
        <taxon>Pseudomonadota</taxon>
        <taxon>Betaproteobacteria</taxon>
        <taxon>Burkholderiales</taxon>
        <taxon>Oxalobacteraceae</taxon>
        <taxon>Janthinobacterium</taxon>
    </lineage>
</organism>
<dbReference type="OrthoDB" id="8702548at2"/>
<proteinExistence type="predicted"/>
<evidence type="ECO:0000313" key="2">
    <source>
        <dbReference type="Proteomes" id="UP000027604"/>
    </source>
</evidence>
<dbReference type="Proteomes" id="UP000027604">
    <property type="component" value="Chromosome I"/>
</dbReference>
<sequence length="208" mass="21592">MHGMGCKCGACRNSGSVFEVLEWGGASGETPFSEAEEMELAMELLDVSSEAELEQFLGKIFKGAWKGIKKVGSVIGKVVKPLGGVLKGIAKTALPFVGGALGSMIPIPGVGTALGSALGGAVSKALELEFGDLEMEQQELEFEMARRFVRIARSAAAEAAQGDGGLQAVQGAVQAALQRHLPGFAASGAQAQNGRWRRRGNTIELFGG</sequence>
<dbReference type="eggNOG" id="COG3023">
    <property type="taxonomic scope" value="Bacteria"/>
</dbReference>